<sequence length="301" mass="32570">MAKISNWISAFRLRTLYLAVAGVTLGSGVALQEGNFSATTFVLALLLAVSIQILSNLANDLGDYLKGTDITGKRQGPARAVQSGSISPGEMRAAIAINVAIVAVTGVIVVVDAVKGLPLSSLLILLGIGIVCILSALFYTLGKHAYGYIGLGDLFAFLFFGPVAVIGTYFLQTRSLAFQPVLPAVGLGFISTMILNINNMRDMDNDRSAGKTTVALLLGEKNAKIYHTLLTFGMFACFLQYNFMFAPSPGYRYLYATIFLFQFYILTQLRRKSGRELDPYLKHTSMAGFLLAVVFTICINI</sequence>
<dbReference type="InterPro" id="IPR044878">
    <property type="entry name" value="UbiA_sf"/>
</dbReference>
<dbReference type="STRING" id="1642646.ING2E5A_1372"/>
<gene>
    <name evidence="8 10" type="primary">menA</name>
    <name evidence="10" type="ORF">ING2E5A_1372</name>
</gene>
<dbReference type="Gene3D" id="1.20.120.1780">
    <property type="entry name" value="UbiA prenyltransferase"/>
    <property type="match status" value="1"/>
</dbReference>
<dbReference type="GO" id="GO:0042371">
    <property type="term" value="P:vitamin K biosynthetic process"/>
    <property type="evidence" value="ECO:0007669"/>
    <property type="project" value="TreeGrafter"/>
</dbReference>
<dbReference type="KEGG" id="pmuc:ING2E5A_1372"/>
<dbReference type="HAMAP" id="MF_01937">
    <property type="entry name" value="MenA_1"/>
    <property type="match status" value="1"/>
</dbReference>
<keyword evidence="7 8" id="KW-0472">Membrane</keyword>
<dbReference type="PIRSF" id="PIRSF005355">
    <property type="entry name" value="UBIAD1"/>
    <property type="match status" value="1"/>
</dbReference>
<dbReference type="Proteomes" id="UP000178485">
    <property type="component" value="Chromosome i"/>
</dbReference>
<organism evidence="10 11">
    <name type="scientific">Petrimonas mucosa</name>
    <dbReference type="NCBI Taxonomy" id="1642646"/>
    <lineage>
        <taxon>Bacteria</taxon>
        <taxon>Pseudomonadati</taxon>
        <taxon>Bacteroidota</taxon>
        <taxon>Bacteroidia</taxon>
        <taxon>Bacteroidales</taxon>
        <taxon>Dysgonomonadaceae</taxon>
        <taxon>Petrimonas</taxon>
    </lineage>
</organism>
<accession>A0A1G4G6N4</accession>
<comment type="subcellular location">
    <subcellularLocation>
        <location evidence="8">Cell membrane</location>
        <topology evidence="8">Multi-pass membrane protein</topology>
    </subcellularLocation>
    <subcellularLocation>
        <location evidence="1">Membrane</location>
        <topology evidence="1">Multi-pass membrane protein</topology>
    </subcellularLocation>
</comment>
<evidence type="ECO:0000256" key="7">
    <source>
        <dbReference type="ARBA" id="ARBA00023136"/>
    </source>
</evidence>
<feature type="transmembrane region" description="Helical" evidence="8">
    <location>
        <begin position="225"/>
        <end position="244"/>
    </location>
</feature>
<comment type="similarity">
    <text evidence="8">Belongs to the MenA family. Type 1 subfamily.</text>
</comment>
<dbReference type="NCBIfam" id="TIGR00751">
    <property type="entry name" value="menA"/>
    <property type="match status" value="1"/>
</dbReference>
<dbReference type="EC" id="2.5.1.74" evidence="8 9"/>
<dbReference type="EMBL" id="LT608328">
    <property type="protein sequence ID" value="SCM57511.1"/>
    <property type="molecule type" value="Genomic_DNA"/>
</dbReference>
<feature type="transmembrane region" description="Helical" evidence="8">
    <location>
        <begin position="117"/>
        <end position="141"/>
    </location>
</feature>
<name>A0A1G4G6N4_9BACT</name>
<evidence type="ECO:0000256" key="3">
    <source>
        <dbReference type="ARBA" id="ARBA00022475"/>
    </source>
</evidence>
<comment type="pathway">
    <text evidence="8">Quinol/quinone metabolism; menaquinone biosynthesis; menaquinol from 1,4-dihydroxy-2-naphthoate: step 1/2.</text>
</comment>
<evidence type="ECO:0000313" key="11">
    <source>
        <dbReference type="Proteomes" id="UP000178485"/>
    </source>
</evidence>
<dbReference type="AlphaFoldDB" id="A0A1G4G6N4"/>
<dbReference type="InterPro" id="IPR004657">
    <property type="entry name" value="MenA"/>
</dbReference>
<keyword evidence="6 8" id="KW-1133">Transmembrane helix</keyword>
<dbReference type="PANTHER" id="PTHR13929:SF0">
    <property type="entry name" value="UBIA PRENYLTRANSFERASE DOMAIN-CONTAINING PROTEIN 1"/>
    <property type="match status" value="1"/>
</dbReference>
<dbReference type="RefSeq" id="WP_071136733.1">
    <property type="nucleotide sequence ID" value="NZ_DUQN01000104.1"/>
</dbReference>
<dbReference type="PANTHER" id="PTHR13929">
    <property type="entry name" value="1,4-DIHYDROXY-2-NAPHTHOATE OCTAPRENYLTRANSFERASE"/>
    <property type="match status" value="1"/>
</dbReference>
<keyword evidence="2 8" id="KW-0474">Menaquinone biosynthesis</keyword>
<feature type="transmembrane region" description="Helical" evidence="8">
    <location>
        <begin position="177"/>
        <end position="197"/>
    </location>
</feature>
<dbReference type="GO" id="GO:0046428">
    <property type="term" value="F:1,4-dihydroxy-2-naphthoate polyprenyltransferase activity"/>
    <property type="evidence" value="ECO:0007669"/>
    <property type="project" value="UniProtKB-UniRule"/>
</dbReference>
<evidence type="ECO:0000256" key="5">
    <source>
        <dbReference type="ARBA" id="ARBA00022692"/>
    </source>
</evidence>
<keyword evidence="3 8" id="KW-1003">Cell membrane</keyword>
<feature type="transmembrane region" description="Helical" evidence="8">
    <location>
        <begin position="250"/>
        <end position="267"/>
    </location>
</feature>
<evidence type="ECO:0000313" key="10">
    <source>
        <dbReference type="EMBL" id="SCM57511.1"/>
    </source>
</evidence>
<comment type="catalytic activity">
    <reaction evidence="8">
        <text>an all-trans-polyprenyl diphosphate + 1,4-dihydroxy-2-naphthoate + H(+) = a 2-demethylmenaquinol + CO2 + diphosphate</text>
        <dbReference type="Rhea" id="RHEA:26478"/>
        <dbReference type="Rhea" id="RHEA-COMP:9563"/>
        <dbReference type="Rhea" id="RHEA-COMP:9564"/>
        <dbReference type="ChEBI" id="CHEBI:11173"/>
        <dbReference type="ChEBI" id="CHEBI:15378"/>
        <dbReference type="ChEBI" id="CHEBI:16526"/>
        <dbReference type="ChEBI" id="CHEBI:33019"/>
        <dbReference type="ChEBI" id="CHEBI:55437"/>
        <dbReference type="ChEBI" id="CHEBI:58914"/>
        <dbReference type="EC" id="2.5.1.74"/>
    </reaction>
</comment>
<keyword evidence="5 8" id="KW-0812">Transmembrane</keyword>
<reference evidence="10 11" key="1">
    <citation type="submission" date="2016-08" db="EMBL/GenBank/DDBJ databases">
        <authorList>
            <person name="Seilhamer J.J."/>
        </authorList>
    </citation>
    <scope>NUCLEOTIDE SEQUENCE [LARGE SCALE GENOMIC DNA]</scope>
    <source>
        <strain evidence="10">ING2-E5A</strain>
    </source>
</reference>
<dbReference type="Gene3D" id="1.10.357.140">
    <property type="entry name" value="UbiA prenyltransferase"/>
    <property type="match status" value="1"/>
</dbReference>
<evidence type="ECO:0000256" key="2">
    <source>
        <dbReference type="ARBA" id="ARBA00022428"/>
    </source>
</evidence>
<dbReference type="Pfam" id="PF01040">
    <property type="entry name" value="UbiA"/>
    <property type="match status" value="1"/>
</dbReference>
<feature type="transmembrane region" description="Helical" evidence="8">
    <location>
        <begin position="40"/>
        <end position="58"/>
    </location>
</feature>
<protein>
    <recommendedName>
        <fullName evidence="8 9">1,4-dihydroxy-2-naphthoate octaprenyltransferase</fullName>
        <shortName evidence="8">DHNA-octaprenyltransferase</shortName>
        <ecNumber evidence="8 9">2.5.1.74</ecNumber>
    </recommendedName>
</protein>
<dbReference type="UniPathway" id="UPA00079">
    <property type="reaction ID" value="UER00168"/>
</dbReference>
<feature type="transmembrane region" description="Helical" evidence="8">
    <location>
        <begin position="93"/>
        <end position="111"/>
    </location>
</feature>
<dbReference type="GO" id="GO:0005886">
    <property type="term" value="C:plasma membrane"/>
    <property type="evidence" value="ECO:0007669"/>
    <property type="project" value="UniProtKB-SubCell"/>
</dbReference>
<dbReference type="CDD" id="cd13962">
    <property type="entry name" value="PT_UbiA_UBIAD1"/>
    <property type="match status" value="1"/>
</dbReference>
<keyword evidence="11" id="KW-1185">Reference proteome</keyword>
<comment type="function">
    <text evidence="8">Conversion of 1,4-dihydroxy-2-naphthoate (DHNA) to demethylmenaquinone (DMK).</text>
</comment>
<evidence type="ECO:0000256" key="4">
    <source>
        <dbReference type="ARBA" id="ARBA00022679"/>
    </source>
</evidence>
<dbReference type="GO" id="GO:0009234">
    <property type="term" value="P:menaquinone biosynthetic process"/>
    <property type="evidence" value="ECO:0007669"/>
    <property type="project" value="UniProtKB-UniRule"/>
</dbReference>
<dbReference type="InterPro" id="IPR000537">
    <property type="entry name" value="UbiA_prenyltransferase"/>
</dbReference>
<evidence type="ECO:0000256" key="1">
    <source>
        <dbReference type="ARBA" id="ARBA00004141"/>
    </source>
</evidence>
<feature type="transmembrane region" description="Helical" evidence="8">
    <location>
        <begin position="148"/>
        <end position="171"/>
    </location>
</feature>
<evidence type="ECO:0000256" key="8">
    <source>
        <dbReference type="HAMAP-Rule" id="MF_01937"/>
    </source>
</evidence>
<proteinExistence type="inferred from homology"/>
<evidence type="ECO:0000256" key="6">
    <source>
        <dbReference type="ARBA" id="ARBA00022989"/>
    </source>
</evidence>
<keyword evidence="4 8" id="KW-0808">Transferase</keyword>
<dbReference type="InterPro" id="IPR026046">
    <property type="entry name" value="UBIAD1"/>
</dbReference>
<evidence type="ECO:0000256" key="9">
    <source>
        <dbReference type="NCBIfam" id="TIGR00751"/>
    </source>
</evidence>